<sequence>MKFQLASLLLSLFSAGSTFAATLISPKAGDRLSVSKPFNLDYDSERYFKEQSNTISGFISSDKTGLSSGLVLQDQTPTNHSGIYDSATYSVKAVPFFLYGVTGPGKHTVHVLESYQPYGAPNALQITSVPVTFF</sequence>
<comment type="caution">
    <text evidence="2">The sequence shown here is derived from an EMBL/GenBank/DDBJ whole genome shotgun (WGS) entry which is preliminary data.</text>
</comment>
<name>A0AAD6SLL1_9AGAR</name>
<keyword evidence="3" id="KW-1185">Reference proteome</keyword>
<gene>
    <name evidence="2" type="ORF">C8F04DRAFT_1264524</name>
</gene>
<feature type="chain" id="PRO_5042247044" evidence="1">
    <location>
        <begin position="21"/>
        <end position="134"/>
    </location>
</feature>
<accession>A0AAD6SLL1</accession>
<organism evidence="2 3">
    <name type="scientific">Mycena alexandri</name>
    <dbReference type="NCBI Taxonomy" id="1745969"/>
    <lineage>
        <taxon>Eukaryota</taxon>
        <taxon>Fungi</taxon>
        <taxon>Dikarya</taxon>
        <taxon>Basidiomycota</taxon>
        <taxon>Agaricomycotina</taxon>
        <taxon>Agaricomycetes</taxon>
        <taxon>Agaricomycetidae</taxon>
        <taxon>Agaricales</taxon>
        <taxon>Marasmiineae</taxon>
        <taxon>Mycenaceae</taxon>
        <taxon>Mycena</taxon>
    </lineage>
</organism>
<protein>
    <submittedName>
        <fullName evidence="2">Uncharacterized protein</fullName>
    </submittedName>
</protein>
<dbReference type="EMBL" id="JARJCM010000097">
    <property type="protein sequence ID" value="KAJ7029804.1"/>
    <property type="molecule type" value="Genomic_DNA"/>
</dbReference>
<reference evidence="2" key="1">
    <citation type="submission" date="2023-03" db="EMBL/GenBank/DDBJ databases">
        <title>Massive genome expansion in bonnet fungi (Mycena s.s.) driven by repeated elements and novel gene families across ecological guilds.</title>
        <authorList>
            <consortium name="Lawrence Berkeley National Laboratory"/>
            <person name="Harder C.B."/>
            <person name="Miyauchi S."/>
            <person name="Viragh M."/>
            <person name="Kuo A."/>
            <person name="Thoen E."/>
            <person name="Andreopoulos B."/>
            <person name="Lu D."/>
            <person name="Skrede I."/>
            <person name="Drula E."/>
            <person name="Henrissat B."/>
            <person name="Morin E."/>
            <person name="Kohler A."/>
            <person name="Barry K."/>
            <person name="LaButti K."/>
            <person name="Morin E."/>
            <person name="Salamov A."/>
            <person name="Lipzen A."/>
            <person name="Mereny Z."/>
            <person name="Hegedus B."/>
            <person name="Baldrian P."/>
            <person name="Stursova M."/>
            <person name="Weitz H."/>
            <person name="Taylor A."/>
            <person name="Grigoriev I.V."/>
            <person name="Nagy L.G."/>
            <person name="Martin F."/>
            <person name="Kauserud H."/>
        </authorList>
    </citation>
    <scope>NUCLEOTIDE SEQUENCE</scope>
    <source>
        <strain evidence="2">CBHHK200</strain>
    </source>
</reference>
<evidence type="ECO:0000313" key="2">
    <source>
        <dbReference type="EMBL" id="KAJ7029804.1"/>
    </source>
</evidence>
<evidence type="ECO:0000313" key="3">
    <source>
        <dbReference type="Proteomes" id="UP001218188"/>
    </source>
</evidence>
<feature type="signal peptide" evidence="1">
    <location>
        <begin position="1"/>
        <end position="20"/>
    </location>
</feature>
<dbReference type="Proteomes" id="UP001218188">
    <property type="component" value="Unassembled WGS sequence"/>
</dbReference>
<keyword evidence="1" id="KW-0732">Signal</keyword>
<evidence type="ECO:0000256" key="1">
    <source>
        <dbReference type="SAM" id="SignalP"/>
    </source>
</evidence>
<proteinExistence type="predicted"/>
<dbReference type="AlphaFoldDB" id="A0AAD6SLL1"/>